<keyword evidence="1" id="KW-0677">Repeat</keyword>
<comment type="caution">
    <text evidence="2">The sequence shown here is derived from an EMBL/GenBank/DDBJ whole genome shotgun (WGS) entry which is preliminary data.</text>
</comment>
<dbReference type="Proteomes" id="UP001229651">
    <property type="component" value="Unassembled WGS sequence"/>
</dbReference>
<proteinExistence type="predicted"/>
<gene>
    <name evidence="2" type="ORF">FB470_004499</name>
</gene>
<dbReference type="EMBL" id="JAUSUT010000001">
    <property type="protein sequence ID" value="MDQ0380505.1"/>
    <property type="molecule type" value="Genomic_DNA"/>
</dbReference>
<keyword evidence="3" id="KW-1185">Reference proteome</keyword>
<dbReference type="Gene3D" id="3.40.50.300">
    <property type="entry name" value="P-loop containing nucleotide triphosphate hydrolases"/>
    <property type="match status" value="1"/>
</dbReference>
<protein>
    <submittedName>
        <fullName evidence="2">ATPase subunit of ABC transporter with duplicated ATPase domains</fullName>
    </submittedName>
</protein>
<dbReference type="InterPro" id="IPR027417">
    <property type="entry name" value="P-loop_NTPase"/>
</dbReference>
<evidence type="ECO:0000313" key="3">
    <source>
        <dbReference type="Proteomes" id="UP001229651"/>
    </source>
</evidence>
<organism evidence="2 3">
    <name type="scientific">Amycolatopsis thermophila</name>
    <dbReference type="NCBI Taxonomy" id="206084"/>
    <lineage>
        <taxon>Bacteria</taxon>
        <taxon>Bacillati</taxon>
        <taxon>Actinomycetota</taxon>
        <taxon>Actinomycetes</taxon>
        <taxon>Pseudonocardiales</taxon>
        <taxon>Pseudonocardiaceae</taxon>
        <taxon>Amycolatopsis</taxon>
    </lineage>
</organism>
<dbReference type="PANTHER" id="PTHR19211:SF14">
    <property type="entry name" value="ATP-BINDING CASSETTE SUB-FAMILY F MEMBER 1"/>
    <property type="match status" value="1"/>
</dbReference>
<dbReference type="SUPFAM" id="SSF52540">
    <property type="entry name" value="P-loop containing nucleoside triphosphate hydrolases"/>
    <property type="match status" value="1"/>
</dbReference>
<evidence type="ECO:0000256" key="1">
    <source>
        <dbReference type="ARBA" id="ARBA00022737"/>
    </source>
</evidence>
<sequence>MLDGASLTAAPGHRIRLIGENGARVSTLLRVRAGADRSSVERPADQGYPQQEMPFDPAATVAAAVDAALADAREDPAEPDWLGALLADDEQAMAAYAERLELAQLHDTRAADPWAEIVLAGLGFGGAEPPPTWREPSGGRRGRLAPAALLVATTVGGPAGRAGPAIEEPANHLPPARGATAVAAHTRRLRTRWATTLRVDNGRTEPA</sequence>
<name>A0ABU0EYW0_9PSEU</name>
<evidence type="ECO:0000313" key="2">
    <source>
        <dbReference type="EMBL" id="MDQ0380505.1"/>
    </source>
</evidence>
<reference evidence="2 3" key="1">
    <citation type="submission" date="2023-07" db="EMBL/GenBank/DDBJ databases">
        <title>Sequencing the genomes of 1000 actinobacteria strains.</title>
        <authorList>
            <person name="Klenk H.-P."/>
        </authorList>
    </citation>
    <scope>NUCLEOTIDE SEQUENCE [LARGE SCALE GENOMIC DNA]</scope>
    <source>
        <strain evidence="2 3">DSM 45805</strain>
    </source>
</reference>
<accession>A0ABU0EYW0</accession>
<dbReference type="PANTHER" id="PTHR19211">
    <property type="entry name" value="ATP-BINDING TRANSPORT PROTEIN-RELATED"/>
    <property type="match status" value="1"/>
</dbReference>
<dbReference type="InterPro" id="IPR050611">
    <property type="entry name" value="ABCF"/>
</dbReference>
<dbReference type="RefSeq" id="WP_306994510.1">
    <property type="nucleotide sequence ID" value="NZ_JAUSUT010000001.1"/>
</dbReference>